<keyword evidence="1 2" id="KW-0732">Signal</keyword>
<dbReference type="Gene3D" id="2.40.40.10">
    <property type="entry name" value="RlpA-like domain"/>
    <property type="match status" value="1"/>
</dbReference>
<dbReference type="SUPFAM" id="SSF50685">
    <property type="entry name" value="Barwin-like endoglucanases"/>
    <property type="match status" value="1"/>
</dbReference>
<feature type="signal peptide" evidence="2">
    <location>
        <begin position="1"/>
        <end position="19"/>
    </location>
</feature>
<sequence>MMLSALGLLFLLPASAVMGVSTPPPGNNTFVLGKRQTFTNVMMTWYSNDLAPVRSTTVALREFHQDSDFVVAMDRPLYEEGGCCGKQLVISVNGKSATATCVDECISCPYGALDLTKGLFEYFAGDLGVGLVFGSWSYA</sequence>
<dbReference type="CDD" id="cd22191">
    <property type="entry name" value="DPBB_RlpA_EXP_N-like"/>
    <property type="match status" value="1"/>
</dbReference>
<gene>
    <name evidence="3" type="ORF">MSAN_01592000</name>
</gene>
<comment type="caution">
    <text evidence="3">The sequence shown here is derived from an EMBL/GenBank/DDBJ whole genome shotgun (WGS) entry which is preliminary data.</text>
</comment>
<proteinExistence type="predicted"/>
<dbReference type="PANTHER" id="PTHR31836">
    <property type="match status" value="1"/>
</dbReference>
<dbReference type="AlphaFoldDB" id="A0A8H7CVA7"/>
<dbReference type="InterPro" id="IPR051477">
    <property type="entry name" value="Expansin_CellWall"/>
</dbReference>
<evidence type="ECO:0000313" key="4">
    <source>
        <dbReference type="Proteomes" id="UP000623467"/>
    </source>
</evidence>
<evidence type="ECO:0000256" key="1">
    <source>
        <dbReference type="ARBA" id="ARBA00022729"/>
    </source>
</evidence>
<dbReference type="PANTHER" id="PTHR31836:SF28">
    <property type="entry name" value="SRCR DOMAIN-CONTAINING PROTEIN-RELATED"/>
    <property type="match status" value="1"/>
</dbReference>
<keyword evidence="4" id="KW-1185">Reference proteome</keyword>
<reference evidence="3" key="1">
    <citation type="submission" date="2020-05" db="EMBL/GenBank/DDBJ databases">
        <title>Mycena genomes resolve the evolution of fungal bioluminescence.</title>
        <authorList>
            <person name="Tsai I.J."/>
        </authorList>
    </citation>
    <scope>NUCLEOTIDE SEQUENCE</scope>
    <source>
        <strain evidence="3">160909Yilan</strain>
    </source>
</reference>
<dbReference type="InterPro" id="IPR036908">
    <property type="entry name" value="RlpA-like_sf"/>
</dbReference>
<protein>
    <submittedName>
        <fullName evidence="3">Expansin family</fullName>
    </submittedName>
</protein>
<feature type="chain" id="PRO_5034305133" evidence="2">
    <location>
        <begin position="20"/>
        <end position="139"/>
    </location>
</feature>
<dbReference type="EMBL" id="JACAZH010000013">
    <property type="protein sequence ID" value="KAF7351595.1"/>
    <property type="molecule type" value="Genomic_DNA"/>
</dbReference>
<name>A0A8H7CVA7_9AGAR</name>
<accession>A0A8H7CVA7</accession>
<evidence type="ECO:0000313" key="3">
    <source>
        <dbReference type="EMBL" id="KAF7351595.1"/>
    </source>
</evidence>
<dbReference type="Proteomes" id="UP000623467">
    <property type="component" value="Unassembled WGS sequence"/>
</dbReference>
<dbReference type="OrthoDB" id="623670at2759"/>
<evidence type="ECO:0000256" key="2">
    <source>
        <dbReference type="SAM" id="SignalP"/>
    </source>
</evidence>
<organism evidence="3 4">
    <name type="scientific">Mycena sanguinolenta</name>
    <dbReference type="NCBI Taxonomy" id="230812"/>
    <lineage>
        <taxon>Eukaryota</taxon>
        <taxon>Fungi</taxon>
        <taxon>Dikarya</taxon>
        <taxon>Basidiomycota</taxon>
        <taxon>Agaricomycotina</taxon>
        <taxon>Agaricomycetes</taxon>
        <taxon>Agaricomycetidae</taxon>
        <taxon>Agaricales</taxon>
        <taxon>Marasmiineae</taxon>
        <taxon>Mycenaceae</taxon>
        <taxon>Mycena</taxon>
    </lineage>
</organism>